<dbReference type="AlphaFoldDB" id="A0A1Q9CNV6"/>
<protein>
    <submittedName>
        <fullName evidence="1">Uncharacterized protein</fullName>
    </submittedName>
</protein>
<dbReference type="Proteomes" id="UP000186817">
    <property type="component" value="Unassembled WGS sequence"/>
</dbReference>
<name>A0A1Q9CNV6_SYMMI</name>
<proteinExistence type="predicted"/>
<accession>A0A1Q9CNV6</accession>
<gene>
    <name evidence="1" type="ORF">AK812_SmicGene34487</name>
</gene>
<sequence length="162" mass="17424">MGTQRAADEQKCPRGHETVDPEQRVELEVLFKMGQTAGSLNNVKERVSPSDMNFATEAMRLVAKMGSNFLEADGDDTELQMAVVGIGRTGVVVKTNVVALMHKLEGYGSGAQFIVAPTGGLKDTVEDGVPHDFWTDGMMTVAALVEHESSRKSEIVLARGST</sequence>
<reference evidence="1 2" key="1">
    <citation type="submission" date="2016-02" db="EMBL/GenBank/DDBJ databases">
        <title>Genome analysis of coral dinoflagellate symbionts highlights evolutionary adaptations to a symbiotic lifestyle.</title>
        <authorList>
            <person name="Aranda M."/>
            <person name="Li Y."/>
            <person name="Liew Y.J."/>
            <person name="Baumgarten S."/>
            <person name="Simakov O."/>
            <person name="Wilson M."/>
            <person name="Piel J."/>
            <person name="Ashoor H."/>
            <person name="Bougouffa S."/>
            <person name="Bajic V.B."/>
            <person name="Ryu T."/>
            <person name="Ravasi T."/>
            <person name="Bayer T."/>
            <person name="Micklem G."/>
            <person name="Kim H."/>
            <person name="Bhak J."/>
            <person name="Lajeunesse T.C."/>
            <person name="Voolstra C.R."/>
        </authorList>
    </citation>
    <scope>NUCLEOTIDE SEQUENCE [LARGE SCALE GENOMIC DNA]</scope>
    <source>
        <strain evidence="1 2">CCMP2467</strain>
    </source>
</reference>
<evidence type="ECO:0000313" key="1">
    <source>
        <dbReference type="EMBL" id="OLP84612.1"/>
    </source>
</evidence>
<comment type="caution">
    <text evidence="1">The sequence shown here is derived from an EMBL/GenBank/DDBJ whole genome shotgun (WGS) entry which is preliminary data.</text>
</comment>
<evidence type="ECO:0000313" key="2">
    <source>
        <dbReference type="Proteomes" id="UP000186817"/>
    </source>
</evidence>
<dbReference type="OrthoDB" id="430210at2759"/>
<organism evidence="1 2">
    <name type="scientific">Symbiodinium microadriaticum</name>
    <name type="common">Dinoflagellate</name>
    <name type="synonym">Zooxanthella microadriatica</name>
    <dbReference type="NCBI Taxonomy" id="2951"/>
    <lineage>
        <taxon>Eukaryota</taxon>
        <taxon>Sar</taxon>
        <taxon>Alveolata</taxon>
        <taxon>Dinophyceae</taxon>
        <taxon>Suessiales</taxon>
        <taxon>Symbiodiniaceae</taxon>
        <taxon>Symbiodinium</taxon>
    </lineage>
</organism>
<keyword evidence="2" id="KW-1185">Reference proteome</keyword>
<dbReference type="EMBL" id="LSRX01001028">
    <property type="protein sequence ID" value="OLP84612.1"/>
    <property type="molecule type" value="Genomic_DNA"/>
</dbReference>